<organism evidence="2 3">
    <name type="scientific">Pleomorphomonas carboxyditropha</name>
    <dbReference type="NCBI Taxonomy" id="2023338"/>
    <lineage>
        <taxon>Bacteria</taxon>
        <taxon>Pseudomonadati</taxon>
        <taxon>Pseudomonadota</taxon>
        <taxon>Alphaproteobacteria</taxon>
        <taxon>Hyphomicrobiales</taxon>
        <taxon>Pleomorphomonadaceae</taxon>
        <taxon>Pleomorphomonas</taxon>
    </lineage>
</organism>
<gene>
    <name evidence="2" type="ORF">CJ014_02435</name>
</gene>
<accession>A0A2G9X1W4</accession>
<keyword evidence="3" id="KW-1185">Reference proteome</keyword>
<evidence type="ECO:0000313" key="3">
    <source>
        <dbReference type="Proteomes" id="UP000231070"/>
    </source>
</evidence>
<dbReference type="AlphaFoldDB" id="A0A2G9X1W4"/>
<evidence type="ECO:0000256" key="1">
    <source>
        <dbReference type="SAM" id="Phobius"/>
    </source>
</evidence>
<keyword evidence="1" id="KW-0472">Membrane</keyword>
<dbReference type="Proteomes" id="UP000231070">
    <property type="component" value="Unassembled WGS sequence"/>
</dbReference>
<dbReference type="EMBL" id="NQVN01000001">
    <property type="protein sequence ID" value="PIP00969.1"/>
    <property type="molecule type" value="Genomic_DNA"/>
</dbReference>
<reference evidence="2 3" key="1">
    <citation type="submission" date="2017-08" db="EMBL/GenBank/DDBJ databases">
        <title>Pleomorphomonas carboxidotrophicus sp. nov., a new mesophilic hydrogenogenic carboxidotroph.</title>
        <authorList>
            <person name="Esquivel-Elizondo S."/>
            <person name="Krajmalnik-Brown R."/>
            <person name="Maldonado J."/>
        </authorList>
    </citation>
    <scope>NUCLEOTIDE SEQUENCE [LARGE SCALE GENOMIC DNA]</scope>
    <source>
        <strain evidence="2 3">SVCO-16</strain>
    </source>
</reference>
<name>A0A2G9X1W4_9HYPH</name>
<dbReference type="Pfam" id="PF19911">
    <property type="entry name" value="DUF6384"/>
    <property type="match status" value="1"/>
</dbReference>
<dbReference type="OrthoDB" id="6115808at2"/>
<sequence length="314" mass="33568">MADIAQGGGAAAPKLDELMLAMDVVDTLRHQEGLVEKALGEDNRDATLKERLRALYEGQGLKVSDRILDDGIRALKESRFTYDPAPPSFARTMALLWVGRAMVAKVVVAALLAIAVLGGVTWWRVASTERAAETARVEMAVTLPEAVDTAEQALATEALTTDARAEADRRVAAARAAIAAGDAGAARTAVAALADLRGKLAEAYELRIVSRPGERTGVFRVPDVNTQARNYYLIVEAVTPSGDVLKRPVTSEEDGKVATVDKWGVRVPKATYDKVAADKSDDGIVEDNILGEKPRGSLEPVYEMDVLSGAITSW</sequence>
<dbReference type="InterPro" id="IPR045964">
    <property type="entry name" value="DUF6384"/>
</dbReference>
<evidence type="ECO:0000313" key="2">
    <source>
        <dbReference type="EMBL" id="PIP00969.1"/>
    </source>
</evidence>
<keyword evidence="1" id="KW-1133">Transmembrane helix</keyword>
<proteinExistence type="predicted"/>
<dbReference type="RefSeq" id="WP_100078907.1">
    <property type="nucleotide sequence ID" value="NZ_NQVN01000001.1"/>
</dbReference>
<feature type="transmembrane region" description="Helical" evidence="1">
    <location>
        <begin position="102"/>
        <end position="123"/>
    </location>
</feature>
<keyword evidence="1" id="KW-0812">Transmembrane</keyword>
<comment type="caution">
    <text evidence="2">The sequence shown here is derived from an EMBL/GenBank/DDBJ whole genome shotgun (WGS) entry which is preliminary data.</text>
</comment>
<protein>
    <submittedName>
        <fullName evidence="2">Uncharacterized protein</fullName>
    </submittedName>
</protein>